<evidence type="ECO:0000313" key="2">
    <source>
        <dbReference type="EMBL" id="MFD2118036.1"/>
    </source>
</evidence>
<dbReference type="RefSeq" id="WP_377775558.1">
    <property type="nucleotide sequence ID" value="NZ_JBHUHO010000049.1"/>
</dbReference>
<organism evidence="2 3">
    <name type="scientific">Paenibacillus yanchengensis</name>
    <dbReference type="NCBI Taxonomy" id="2035833"/>
    <lineage>
        <taxon>Bacteria</taxon>
        <taxon>Bacillati</taxon>
        <taxon>Bacillota</taxon>
        <taxon>Bacilli</taxon>
        <taxon>Bacillales</taxon>
        <taxon>Paenibacillaceae</taxon>
        <taxon>Paenibacillus</taxon>
    </lineage>
</organism>
<evidence type="ECO:0008006" key="4">
    <source>
        <dbReference type="Google" id="ProtNLM"/>
    </source>
</evidence>
<keyword evidence="1" id="KW-0472">Membrane</keyword>
<feature type="transmembrane region" description="Helical" evidence="1">
    <location>
        <begin position="95"/>
        <end position="112"/>
    </location>
</feature>
<protein>
    <recommendedName>
        <fullName evidence="4">Major facilitator superfamily (MFS) profile domain-containing protein</fullName>
    </recommendedName>
</protein>
<keyword evidence="3" id="KW-1185">Reference proteome</keyword>
<keyword evidence="1" id="KW-1133">Transmembrane helix</keyword>
<feature type="transmembrane region" description="Helical" evidence="1">
    <location>
        <begin position="33"/>
        <end position="60"/>
    </location>
</feature>
<feature type="transmembrane region" description="Helical" evidence="1">
    <location>
        <begin position="72"/>
        <end position="89"/>
    </location>
</feature>
<evidence type="ECO:0000313" key="3">
    <source>
        <dbReference type="Proteomes" id="UP001597362"/>
    </source>
</evidence>
<name>A0ABW4YQM1_9BACL</name>
<dbReference type="EMBL" id="JBHUHO010000049">
    <property type="protein sequence ID" value="MFD2118036.1"/>
    <property type="molecule type" value="Genomic_DNA"/>
</dbReference>
<sequence>MISLRKFLGFIFTTSLIGIFLTVFFAITEGSSFLAIGVLFTGAFPFVLLIGVPVSFLSDYLSKNLKGIQRNIVALLIHSIFGLIAGLVISNLFESLFLVGVAIIAALIFWLVDEILRKKI</sequence>
<proteinExistence type="predicted"/>
<evidence type="ECO:0000256" key="1">
    <source>
        <dbReference type="SAM" id="Phobius"/>
    </source>
</evidence>
<keyword evidence="1" id="KW-0812">Transmembrane</keyword>
<feature type="transmembrane region" description="Helical" evidence="1">
    <location>
        <begin position="7"/>
        <end position="27"/>
    </location>
</feature>
<gene>
    <name evidence="2" type="ORF">ACFSJH_20250</name>
</gene>
<accession>A0ABW4YQM1</accession>
<comment type="caution">
    <text evidence="2">The sequence shown here is derived from an EMBL/GenBank/DDBJ whole genome shotgun (WGS) entry which is preliminary data.</text>
</comment>
<reference evidence="3" key="1">
    <citation type="journal article" date="2019" name="Int. J. Syst. Evol. Microbiol.">
        <title>The Global Catalogue of Microorganisms (GCM) 10K type strain sequencing project: providing services to taxonomists for standard genome sequencing and annotation.</title>
        <authorList>
            <consortium name="The Broad Institute Genomics Platform"/>
            <consortium name="The Broad Institute Genome Sequencing Center for Infectious Disease"/>
            <person name="Wu L."/>
            <person name="Ma J."/>
        </authorList>
    </citation>
    <scope>NUCLEOTIDE SEQUENCE [LARGE SCALE GENOMIC DNA]</scope>
    <source>
        <strain evidence="3">GH52</strain>
    </source>
</reference>
<dbReference type="Proteomes" id="UP001597362">
    <property type="component" value="Unassembled WGS sequence"/>
</dbReference>